<dbReference type="InParanoid" id="A0A7N2N5J7"/>
<name>A0A7N2N5J7_QUELO</name>
<proteinExistence type="predicted"/>
<evidence type="ECO:0000313" key="2">
    <source>
        <dbReference type="Proteomes" id="UP000594261"/>
    </source>
</evidence>
<reference evidence="1 2" key="1">
    <citation type="journal article" date="2016" name="G3 (Bethesda)">
        <title>First Draft Assembly and Annotation of the Genome of a California Endemic Oak Quercus lobata Nee (Fagaceae).</title>
        <authorList>
            <person name="Sork V.L."/>
            <person name="Fitz-Gibbon S.T."/>
            <person name="Puiu D."/>
            <person name="Crepeau M."/>
            <person name="Gugger P.F."/>
            <person name="Sherman R."/>
            <person name="Stevens K."/>
            <person name="Langley C.H."/>
            <person name="Pellegrini M."/>
            <person name="Salzberg S.L."/>
        </authorList>
    </citation>
    <scope>NUCLEOTIDE SEQUENCE [LARGE SCALE GENOMIC DNA]</scope>
    <source>
        <strain evidence="1 2">cv. SW786</strain>
    </source>
</reference>
<evidence type="ECO:0000313" key="1">
    <source>
        <dbReference type="EnsemblPlants" id="QL12p037850:mrna:CDS:1"/>
    </source>
</evidence>
<dbReference type="EMBL" id="LRBV02000012">
    <property type="status" value="NOT_ANNOTATED_CDS"/>
    <property type="molecule type" value="Genomic_DNA"/>
</dbReference>
<reference evidence="1" key="2">
    <citation type="submission" date="2021-01" db="UniProtKB">
        <authorList>
            <consortium name="EnsemblPlants"/>
        </authorList>
    </citation>
    <scope>IDENTIFICATION</scope>
</reference>
<sequence length="75" mass="8301">MEIMHKASSSLSCKISFFPSPDNIDSPRTLATPFRHSSASSNCQQLQLQLNHSKNHRPALSPLRCTGNFSKSCLI</sequence>
<accession>A0A7N2N5J7</accession>
<dbReference type="AlphaFoldDB" id="A0A7N2N5J7"/>
<keyword evidence="2" id="KW-1185">Reference proteome</keyword>
<protein>
    <submittedName>
        <fullName evidence="1">Uncharacterized protein</fullName>
    </submittedName>
</protein>
<dbReference type="EnsemblPlants" id="QL12p037850:mrna">
    <property type="protein sequence ID" value="QL12p037850:mrna:CDS:1"/>
    <property type="gene ID" value="QL12p037850"/>
</dbReference>
<organism evidence="1 2">
    <name type="scientific">Quercus lobata</name>
    <name type="common">Valley oak</name>
    <dbReference type="NCBI Taxonomy" id="97700"/>
    <lineage>
        <taxon>Eukaryota</taxon>
        <taxon>Viridiplantae</taxon>
        <taxon>Streptophyta</taxon>
        <taxon>Embryophyta</taxon>
        <taxon>Tracheophyta</taxon>
        <taxon>Spermatophyta</taxon>
        <taxon>Magnoliopsida</taxon>
        <taxon>eudicotyledons</taxon>
        <taxon>Gunneridae</taxon>
        <taxon>Pentapetalae</taxon>
        <taxon>rosids</taxon>
        <taxon>fabids</taxon>
        <taxon>Fagales</taxon>
        <taxon>Fagaceae</taxon>
        <taxon>Quercus</taxon>
    </lineage>
</organism>
<dbReference type="Proteomes" id="UP000594261">
    <property type="component" value="Chromosome 12"/>
</dbReference>
<dbReference type="Gramene" id="QL12p037850:mrna">
    <property type="protein sequence ID" value="QL12p037850:mrna:CDS:1"/>
    <property type="gene ID" value="QL12p037850"/>
</dbReference>